<reference evidence="1 2" key="1">
    <citation type="journal article" date="2018" name="PLoS ONE">
        <title>The draft genome of Kipferlia bialata reveals reductive genome evolution in fornicate parasites.</title>
        <authorList>
            <person name="Tanifuji G."/>
            <person name="Takabayashi S."/>
            <person name="Kume K."/>
            <person name="Takagi M."/>
            <person name="Nakayama T."/>
            <person name="Kamikawa R."/>
            <person name="Inagaki Y."/>
            <person name="Hashimoto T."/>
        </authorList>
    </citation>
    <scope>NUCLEOTIDE SEQUENCE [LARGE SCALE GENOMIC DNA]</scope>
    <source>
        <strain evidence="1">NY0173</strain>
    </source>
</reference>
<organism evidence="1 2">
    <name type="scientific">Kipferlia bialata</name>
    <dbReference type="NCBI Taxonomy" id="797122"/>
    <lineage>
        <taxon>Eukaryota</taxon>
        <taxon>Metamonada</taxon>
        <taxon>Carpediemonas-like organisms</taxon>
        <taxon>Kipferlia</taxon>
    </lineage>
</organism>
<protein>
    <submittedName>
        <fullName evidence="1">Uncharacterized protein</fullName>
    </submittedName>
</protein>
<accession>A0A391NV30</accession>
<name>A0A391NV30_9EUKA</name>
<gene>
    <name evidence="1" type="ORF">KIPB_015706</name>
</gene>
<dbReference type="EMBL" id="BDIP01009002">
    <property type="protein sequence ID" value="GCA64907.1"/>
    <property type="molecule type" value="Genomic_DNA"/>
</dbReference>
<evidence type="ECO:0000313" key="2">
    <source>
        <dbReference type="Proteomes" id="UP000265618"/>
    </source>
</evidence>
<evidence type="ECO:0000313" key="1">
    <source>
        <dbReference type="EMBL" id="GCA64907.1"/>
    </source>
</evidence>
<dbReference type="Proteomes" id="UP000265618">
    <property type="component" value="Unassembled WGS sequence"/>
</dbReference>
<dbReference type="AlphaFoldDB" id="A0A391NV30"/>
<feature type="non-terminal residue" evidence="1">
    <location>
        <position position="1"/>
    </location>
</feature>
<keyword evidence="2" id="KW-1185">Reference proteome</keyword>
<sequence>MSMELQWQIRNQALKNRETLSGLSSWITEINRRDEEMTELSK</sequence>
<proteinExistence type="predicted"/>
<comment type="caution">
    <text evidence="1">The sequence shown here is derived from an EMBL/GenBank/DDBJ whole genome shotgun (WGS) entry which is preliminary data.</text>
</comment>